<dbReference type="EMBL" id="LFWZ01000042">
    <property type="protein sequence ID" value="KON30094.1"/>
    <property type="molecule type" value="Genomic_DNA"/>
</dbReference>
<accession>A0A0M0BNV1</accession>
<reference evidence="1 2" key="1">
    <citation type="submission" date="2015-06" db="EMBL/GenBank/DDBJ databases">
        <title>New insights into the roles of widespread benthic archaea in carbon and nitrogen cycling.</title>
        <authorList>
            <person name="Lazar C.S."/>
            <person name="Baker B.J."/>
            <person name="Seitz K.W."/>
            <person name="Hyde A.S."/>
            <person name="Dick G.J."/>
            <person name="Hinrichs K.-U."/>
            <person name="Teske A.P."/>
        </authorList>
    </citation>
    <scope>NUCLEOTIDE SEQUENCE [LARGE SCALE GENOMIC DNA]</scope>
    <source>
        <strain evidence="1">DG-45</strain>
    </source>
</reference>
<sequence length="77" mass="8710">MSNYQMGAFEALEWAWHMLRGYKDRPRGVDEARRLIQEVLSSMGEGAHIDFNERIREQDHALSPLNNAISPPGLAAS</sequence>
<protein>
    <submittedName>
        <fullName evidence="1">Uncharacterized protein</fullName>
    </submittedName>
</protein>
<proteinExistence type="predicted"/>
<organism evidence="1 2">
    <name type="scientific">miscellaneous Crenarchaeota group-15 archaeon DG-45</name>
    <dbReference type="NCBI Taxonomy" id="1685127"/>
    <lineage>
        <taxon>Archaea</taxon>
        <taxon>Candidatus Bathyarchaeota</taxon>
        <taxon>MCG-15</taxon>
    </lineage>
</organism>
<comment type="caution">
    <text evidence="1">The sequence shown here is derived from an EMBL/GenBank/DDBJ whole genome shotgun (WGS) entry which is preliminary data.</text>
</comment>
<name>A0A0M0BNV1_9ARCH</name>
<dbReference type="Proteomes" id="UP000037210">
    <property type="component" value="Unassembled WGS sequence"/>
</dbReference>
<evidence type="ECO:0000313" key="2">
    <source>
        <dbReference type="Proteomes" id="UP000037210"/>
    </source>
</evidence>
<gene>
    <name evidence="1" type="ORF">AC482_04815</name>
</gene>
<dbReference type="AlphaFoldDB" id="A0A0M0BNV1"/>
<evidence type="ECO:0000313" key="1">
    <source>
        <dbReference type="EMBL" id="KON30094.1"/>
    </source>
</evidence>